<dbReference type="NCBIfam" id="TIGR03696">
    <property type="entry name" value="Rhs_assc_core"/>
    <property type="match status" value="1"/>
</dbReference>
<evidence type="ECO:0008006" key="4">
    <source>
        <dbReference type="Google" id="ProtNLM"/>
    </source>
</evidence>
<evidence type="ECO:0000313" key="3">
    <source>
        <dbReference type="Proteomes" id="UP001403094"/>
    </source>
</evidence>
<dbReference type="Proteomes" id="UP001403094">
    <property type="component" value="Unassembled WGS sequence"/>
</dbReference>
<reference evidence="2 3" key="1">
    <citation type="journal article" date="2019" name="Int. J. Syst. Evol. Microbiol.">
        <title>The Global Catalogue of Microorganisms (GCM) 10K type strain sequencing project: providing services to taxonomists for standard genome sequencing and annotation.</title>
        <authorList>
            <consortium name="The Broad Institute Genomics Platform"/>
            <consortium name="The Broad Institute Genome Sequencing Center for Infectious Disease"/>
            <person name="Wu L."/>
            <person name="Ma J."/>
        </authorList>
    </citation>
    <scope>NUCLEOTIDE SEQUENCE [LARGE SCALE GENOMIC DNA]</scope>
    <source>
        <strain evidence="2 3">JCM 14549</strain>
    </source>
</reference>
<dbReference type="EMBL" id="BAAANQ010000006">
    <property type="protein sequence ID" value="GAA2056687.1"/>
    <property type="molecule type" value="Genomic_DNA"/>
</dbReference>
<evidence type="ECO:0000313" key="2">
    <source>
        <dbReference type="EMBL" id="GAA2056687.1"/>
    </source>
</evidence>
<name>A0ABN2V9R7_9ACTN</name>
<dbReference type="Gene3D" id="2.180.10.10">
    <property type="entry name" value="RHS repeat-associated core"/>
    <property type="match status" value="1"/>
</dbReference>
<organism evidence="2 3">
    <name type="scientific">Streptomyces cheonanensis</name>
    <dbReference type="NCBI Taxonomy" id="312720"/>
    <lineage>
        <taxon>Bacteria</taxon>
        <taxon>Bacillati</taxon>
        <taxon>Actinomycetota</taxon>
        <taxon>Actinomycetes</taxon>
        <taxon>Kitasatosporales</taxon>
        <taxon>Streptomycetaceae</taxon>
        <taxon>Streptomyces</taxon>
    </lineage>
</organism>
<dbReference type="RefSeq" id="WP_019433447.1">
    <property type="nucleotide sequence ID" value="NZ_BAAANQ010000006.1"/>
</dbReference>
<sequence length="97" mass="10677">MFSDQQGTALIAVAWGLGQAVQRRKQLPFGGERGSAGSTSWPGDRGFLNGTKDPTGTTHLGAREYDPLLGRFISPDPLLLEDDTRQHNAYSRNLFRM</sequence>
<keyword evidence="3" id="KW-1185">Reference proteome</keyword>
<dbReference type="InterPro" id="IPR022385">
    <property type="entry name" value="Rhs_assc_core"/>
</dbReference>
<gene>
    <name evidence="2" type="ORF">GCM10009757_34830</name>
</gene>
<proteinExistence type="predicted"/>
<comment type="caution">
    <text evidence="2">The sequence shown here is derived from an EMBL/GenBank/DDBJ whole genome shotgun (WGS) entry which is preliminary data.</text>
</comment>
<feature type="region of interest" description="Disordered" evidence="1">
    <location>
        <begin position="28"/>
        <end position="62"/>
    </location>
</feature>
<evidence type="ECO:0000256" key="1">
    <source>
        <dbReference type="SAM" id="MobiDB-lite"/>
    </source>
</evidence>
<protein>
    <recommendedName>
        <fullName evidence="4">RHS repeat-associated core domain-containing protein</fullName>
    </recommendedName>
</protein>
<accession>A0ABN2V9R7</accession>